<reference evidence="1 2" key="1">
    <citation type="submission" date="2018-11" db="EMBL/GenBank/DDBJ databases">
        <title>Genome sequencing and assembly of Clostridium tagluense strain A121.</title>
        <authorList>
            <person name="Murakami T."/>
            <person name="Segawa T."/>
            <person name="Shcherbakova V.A."/>
            <person name="Mori H."/>
            <person name="Yoshimura Y."/>
        </authorList>
    </citation>
    <scope>NUCLEOTIDE SEQUENCE [LARGE SCALE GENOMIC DNA]</scope>
    <source>
        <strain evidence="1 2">A121</strain>
    </source>
</reference>
<sequence length="61" mass="7385">MMLYHGSIKEIHTPAINLYIREYIPKEELLRRIKMQKRNQQVCIVNQEAIQRLRFIKGECV</sequence>
<accession>A0A401USU2</accession>
<name>A0A401USU2_9CLOT</name>
<evidence type="ECO:0000313" key="1">
    <source>
        <dbReference type="EMBL" id="GCD12571.1"/>
    </source>
</evidence>
<proteinExistence type="predicted"/>
<evidence type="ECO:0000313" key="2">
    <source>
        <dbReference type="Proteomes" id="UP000287872"/>
    </source>
</evidence>
<dbReference type="AlphaFoldDB" id="A0A401USU2"/>
<keyword evidence="2" id="KW-1185">Reference proteome</keyword>
<organism evidence="1 2">
    <name type="scientific">Clostridium tagluense</name>
    <dbReference type="NCBI Taxonomy" id="360422"/>
    <lineage>
        <taxon>Bacteria</taxon>
        <taxon>Bacillati</taxon>
        <taxon>Bacillota</taxon>
        <taxon>Clostridia</taxon>
        <taxon>Eubacteriales</taxon>
        <taxon>Clostridiaceae</taxon>
        <taxon>Clostridium</taxon>
    </lineage>
</organism>
<protein>
    <recommendedName>
        <fullName evidence="3">DUF3990 domain-containing protein</fullName>
    </recommendedName>
</protein>
<evidence type="ECO:0008006" key="3">
    <source>
        <dbReference type="Google" id="ProtNLM"/>
    </source>
</evidence>
<comment type="caution">
    <text evidence="1">The sequence shown here is derived from an EMBL/GenBank/DDBJ whole genome shotgun (WGS) entry which is preliminary data.</text>
</comment>
<gene>
    <name evidence="1" type="ORF">Ctaglu_41940</name>
</gene>
<dbReference type="RefSeq" id="WP_125005368.1">
    <property type="nucleotide sequence ID" value="NZ_BHYK01000036.1"/>
</dbReference>
<dbReference type="Proteomes" id="UP000287872">
    <property type="component" value="Unassembled WGS sequence"/>
</dbReference>
<dbReference type="EMBL" id="BHYK01000036">
    <property type="protein sequence ID" value="GCD12571.1"/>
    <property type="molecule type" value="Genomic_DNA"/>
</dbReference>